<evidence type="ECO:0000313" key="1">
    <source>
        <dbReference type="EMBL" id="MPM74731.1"/>
    </source>
</evidence>
<comment type="caution">
    <text evidence="1">The sequence shown here is derived from an EMBL/GenBank/DDBJ whole genome shotgun (WGS) entry which is preliminary data.</text>
</comment>
<dbReference type="AlphaFoldDB" id="A0A645CCU3"/>
<dbReference type="Gene3D" id="3.90.320.10">
    <property type="match status" value="1"/>
</dbReference>
<name>A0A645CCU3_9ZZZZ</name>
<sequence length="142" mass="16997">MRKSLLVESRKDTFLANVLKHASTQSVSIRQNQVFDYCGFEFTLDTRCKWDWHLQSANFGGDLKSTFAESQKQFEEAIDFFDWDRSRAWYMDVIGSDRDFIYAISKKNCKVFKYFIQRGDKTYEKGKEKYLDLAFKYWQLIV</sequence>
<gene>
    <name evidence="1" type="ORF">SDC9_121720</name>
</gene>
<accession>A0A645CCU3</accession>
<proteinExistence type="predicted"/>
<organism evidence="1">
    <name type="scientific">bioreactor metagenome</name>
    <dbReference type="NCBI Taxonomy" id="1076179"/>
    <lineage>
        <taxon>unclassified sequences</taxon>
        <taxon>metagenomes</taxon>
        <taxon>ecological metagenomes</taxon>
    </lineage>
</organism>
<reference evidence="1" key="1">
    <citation type="submission" date="2019-08" db="EMBL/GenBank/DDBJ databases">
        <authorList>
            <person name="Kucharzyk K."/>
            <person name="Murdoch R.W."/>
            <person name="Higgins S."/>
            <person name="Loffler F."/>
        </authorList>
    </citation>
    <scope>NUCLEOTIDE SEQUENCE</scope>
</reference>
<dbReference type="EMBL" id="VSSQ01026162">
    <property type="protein sequence ID" value="MPM74731.1"/>
    <property type="molecule type" value="Genomic_DNA"/>
</dbReference>
<dbReference type="InterPro" id="IPR011604">
    <property type="entry name" value="PDDEXK-like_dom_sf"/>
</dbReference>
<protein>
    <submittedName>
        <fullName evidence="1">Uncharacterized protein</fullName>
    </submittedName>
</protein>